<dbReference type="AlphaFoldDB" id="A0AAD7BGL0"/>
<organism evidence="1 2">
    <name type="scientific">Roridomyces roridus</name>
    <dbReference type="NCBI Taxonomy" id="1738132"/>
    <lineage>
        <taxon>Eukaryota</taxon>
        <taxon>Fungi</taxon>
        <taxon>Dikarya</taxon>
        <taxon>Basidiomycota</taxon>
        <taxon>Agaricomycotina</taxon>
        <taxon>Agaricomycetes</taxon>
        <taxon>Agaricomycetidae</taxon>
        <taxon>Agaricales</taxon>
        <taxon>Marasmiineae</taxon>
        <taxon>Mycenaceae</taxon>
        <taxon>Roridomyces</taxon>
    </lineage>
</organism>
<reference evidence="1" key="1">
    <citation type="submission" date="2023-03" db="EMBL/GenBank/DDBJ databases">
        <title>Massive genome expansion in bonnet fungi (Mycena s.s.) driven by repeated elements and novel gene families across ecological guilds.</title>
        <authorList>
            <consortium name="Lawrence Berkeley National Laboratory"/>
            <person name="Harder C.B."/>
            <person name="Miyauchi S."/>
            <person name="Viragh M."/>
            <person name="Kuo A."/>
            <person name="Thoen E."/>
            <person name="Andreopoulos B."/>
            <person name="Lu D."/>
            <person name="Skrede I."/>
            <person name="Drula E."/>
            <person name="Henrissat B."/>
            <person name="Morin E."/>
            <person name="Kohler A."/>
            <person name="Barry K."/>
            <person name="LaButti K."/>
            <person name="Morin E."/>
            <person name="Salamov A."/>
            <person name="Lipzen A."/>
            <person name="Mereny Z."/>
            <person name="Hegedus B."/>
            <person name="Baldrian P."/>
            <person name="Stursova M."/>
            <person name="Weitz H."/>
            <person name="Taylor A."/>
            <person name="Grigoriev I.V."/>
            <person name="Nagy L.G."/>
            <person name="Martin F."/>
            <person name="Kauserud H."/>
        </authorList>
    </citation>
    <scope>NUCLEOTIDE SEQUENCE</scope>
    <source>
        <strain evidence="1">9284</strain>
    </source>
</reference>
<keyword evidence="2" id="KW-1185">Reference proteome</keyword>
<sequence length="415" mass="47250">MPLPQELVDLIVDNLHEDTTSLLSCSLAARPFVRPSQRHLFRYIEITPPTPDGEGPSPCEMLHRALITSPHLHSLVDGLRIVTMEYQTYSLAVADGEAGTVSWAMSEQSQQMLQQILSVINLQRIQIIEQFSHHSHQGQISFNWTTLDESLKSALTATFSSTTLQFVHLRGLFIETPKQMLLPFSDATSLISFSVARVFFTRPTNERPGWPNIRSERSWKPKLTSLLVSDMFGDPLCYLFSNPLMDLSDLTFLSVASDDEQWRTRILERVVQIRSPIEHLRVYHPDSLDPRSILTPTLRTLHLFSINMHHTILSTFQACAQRSDKLHLETIIFEGAVMPYPESPLLDDAIKSALEHLPCLNVVHLQAFRVGHLGAPHAPDWGDWVEMWTTSLHRLEERGLLRFAELKGAHMLSWE</sequence>
<protein>
    <submittedName>
        <fullName evidence="1">Uncharacterized protein</fullName>
    </submittedName>
</protein>
<evidence type="ECO:0000313" key="2">
    <source>
        <dbReference type="Proteomes" id="UP001221142"/>
    </source>
</evidence>
<comment type="caution">
    <text evidence="1">The sequence shown here is derived from an EMBL/GenBank/DDBJ whole genome shotgun (WGS) entry which is preliminary data.</text>
</comment>
<name>A0AAD7BGL0_9AGAR</name>
<proteinExistence type="predicted"/>
<dbReference type="EMBL" id="JARKIF010000017">
    <property type="protein sequence ID" value="KAJ7620251.1"/>
    <property type="molecule type" value="Genomic_DNA"/>
</dbReference>
<gene>
    <name evidence="1" type="ORF">FB45DRAFT_929795</name>
</gene>
<evidence type="ECO:0000313" key="1">
    <source>
        <dbReference type="EMBL" id="KAJ7620251.1"/>
    </source>
</evidence>
<dbReference type="Proteomes" id="UP001221142">
    <property type="component" value="Unassembled WGS sequence"/>
</dbReference>
<accession>A0AAD7BGL0</accession>